<feature type="region of interest" description="Disordered" evidence="1">
    <location>
        <begin position="140"/>
        <end position="160"/>
    </location>
</feature>
<evidence type="ECO:0000313" key="3">
    <source>
        <dbReference type="EMBL" id="MBO1804872.1"/>
    </source>
</evidence>
<organism evidence="3 4">
    <name type="scientific">Leucobacter ruminantium</name>
    <dbReference type="NCBI Taxonomy" id="1289170"/>
    <lineage>
        <taxon>Bacteria</taxon>
        <taxon>Bacillati</taxon>
        <taxon>Actinomycetota</taxon>
        <taxon>Actinomycetes</taxon>
        <taxon>Micrococcales</taxon>
        <taxon>Microbacteriaceae</taxon>
        <taxon>Leucobacter</taxon>
    </lineage>
</organism>
<protein>
    <recommendedName>
        <fullName evidence="2">DUF6892 domain-containing protein</fullName>
    </recommendedName>
</protein>
<name>A0A939LYR4_9MICO</name>
<dbReference type="AlphaFoldDB" id="A0A939LYR4"/>
<proteinExistence type="predicted"/>
<accession>A0A939LYR4</accession>
<sequence>MTKTLTVDIRLDGIEIDGRLYEYPILLTDLQALFDEEPVETGGSRSARTSSSWVWFDSGLSATHKDGVHALAVKFDVDDPAHDVRIEGRPFGEEFEPQGPTYPSRDFGNGYIMARRSSDRGPDQHVKTIIVEQKVLRGKKKQAAPAKKAEPAQVPEMPAPTKAAAPALSIDAVEFADLNFKLLVLQDLMYDQKLLAPAFDFAEFIEHHVDREIDVNEEGYAPIPEVLAYFAEYPVPRELLGKVVELVQDGGNDIYLQIAPLWDGEDDVFDVKDFADVELLPNLRSLTLTGVDEETLESLRKRGIEADLL</sequence>
<evidence type="ECO:0000313" key="4">
    <source>
        <dbReference type="Proteomes" id="UP000664398"/>
    </source>
</evidence>
<comment type="caution">
    <text evidence="3">The sequence shown here is derived from an EMBL/GenBank/DDBJ whole genome shotgun (WGS) entry which is preliminary data.</text>
</comment>
<dbReference type="EMBL" id="JAGDYL010000007">
    <property type="protein sequence ID" value="MBO1804872.1"/>
    <property type="molecule type" value="Genomic_DNA"/>
</dbReference>
<keyword evidence="4" id="KW-1185">Reference proteome</keyword>
<dbReference type="RefSeq" id="WP_208045359.1">
    <property type="nucleotide sequence ID" value="NZ_JAGDYL010000007.1"/>
</dbReference>
<dbReference type="Pfam" id="PF21832">
    <property type="entry name" value="DUF6892"/>
    <property type="match status" value="1"/>
</dbReference>
<gene>
    <name evidence="3" type="ORF">J4H91_06015</name>
</gene>
<feature type="domain" description="DUF6892" evidence="2">
    <location>
        <begin position="173"/>
        <end position="305"/>
    </location>
</feature>
<dbReference type="InterPro" id="IPR054187">
    <property type="entry name" value="DUF6892"/>
</dbReference>
<dbReference type="Proteomes" id="UP000664398">
    <property type="component" value="Unassembled WGS sequence"/>
</dbReference>
<reference evidence="3" key="1">
    <citation type="submission" date="2021-03" db="EMBL/GenBank/DDBJ databases">
        <title>Leucobacter chromiisoli sp. nov., isolated from chromium-containing soil of chemical plant.</title>
        <authorList>
            <person name="Xu Z."/>
        </authorList>
    </citation>
    <scope>NUCLEOTIDE SEQUENCE</scope>
    <source>
        <strain evidence="3">A2</strain>
    </source>
</reference>
<evidence type="ECO:0000256" key="1">
    <source>
        <dbReference type="SAM" id="MobiDB-lite"/>
    </source>
</evidence>
<evidence type="ECO:0000259" key="2">
    <source>
        <dbReference type="Pfam" id="PF21832"/>
    </source>
</evidence>